<accession>A0AAW6U3D3</accession>
<dbReference type="EMBL" id="JASCXX010000019">
    <property type="protein sequence ID" value="MDI6450409.1"/>
    <property type="molecule type" value="Genomic_DNA"/>
</dbReference>
<sequence length="138" mass="15402">MRTVAVKPMEHRMLVVAVVVGLLLGFGSGCGQQTTPEAKQARLIAAESVQLRKQLADCEGEMERLRARHAEEIERRESQLAAGQKRIEALERDFQDGIARQVGSVMAAVMDENARLRREIETLRAEIEAIRGRQPSQP</sequence>
<gene>
    <name evidence="2" type="ORF">QJ522_15210</name>
</gene>
<dbReference type="AlphaFoldDB" id="A0AAW6U3D3"/>
<dbReference type="RefSeq" id="WP_349245818.1">
    <property type="nucleotide sequence ID" value="NZ_JASCXX010000019.1"/>
</dbReference>
<organism evidence="2 3">
    <name type="scientific">Anaerobaca lacustris</name>
    <dbReference type="NCBI Taxonomy" id="3044600"/>
    <lineage>
        <taxon>Bacteria</taxon>
        <taxon>Pseudomonadati</taxon>
        <taxon>Planctomycetota</taxon>
        <taxon>Phycisphaerae</taxon>
        <taxon>Sedimentisphaerales</taxon>
        <taxon>Anaerobacaceae</taxon>
        <taxon>Anaerobaca</taxon>
    </lineage>
</organism>
<protein>
    <submittedName>
        <fullName evidence="2">Uncharacterized protein</fullName>
    </submittedName>
</protein>
<dbReference type="Proteomes" id="UP001431776">
    <property type="component" value="Unassembled WGS sequence"/>
</dbReference>
<evidence type="ECO:0000313" key="3">
    <source>
        <dbReference type="Proteomes" id="UP001431776"/>
    </source>
</evidence>
<dbReference type="PROSITE" id="PS51257">
    <property type="entry name" value="PROKAR_LIPOPROTEIN"/>
    <property type="match status" value="1"/>
</dbReference>
<reference evidence="2" key="1">
    <citation type="submission" date="2023-05" db="EMBL/GenBank/DDBJ databases">
        <title>Anaerotaeda fermentans gen. nov., sp. nov., a novel anaerobic planctomycete of the new family within the order Sedimentisphaerales isolated from Taman Peninsula, Russia.</title>
        <authorList>
            <person name="Khomyakova M.A."/>
            <person name="Merkel A.Y."/>
            <person name="Slobodkin A.I."/>
        </authorList>
    </citation>
    <scope>NUCLEOTIDE SEQUENCE</scope>
    <source>
        <strain evidence="2">M17dextr</strain>
    </source>
</reference>
<evidence type="ECO:0000313" key="2">
    <source>
        <dbReference type="EMBL" id="MDI6450409.1"/>
    </source>
</evidence>
<comment type="caution">
    <text evidence="2">The sequence shown here is derived from an EMBL/GenBank/DDBJ whole genome shotgun (WGS) entry which is preliminary data.</text>
</comment>
<feature type="coiled-coil region" evidence="1">
    <location>
        <begin position="48"/>
        <end position="133"/>
    </location>
</feature>
<evidence type="ECO:0000256" key="1">
    <source>
        <dbReference type="SAM" id="Coils"/>
    </source>
</evidence>
<name>A0AAW6U3D3_9BACT</name>
<keyword evidence="1" id="KW-0175">Coiled coil</keyword>
<keyword evidence="3" id="KW-1185">Reference proteome</keyword>
<proteinExistence type="predicted"/>